<organism evidence="3 4">
    <name type="scientific">Desmophyllum pertusum</name>
    <dbReference type="NCBI Taxonomy" id="174260"/>
    <lineage>
        <taxon>Eukaryota</taxon>
        <taxon>Metazoa</taxon>
        <taxon>Cnidaria</taxon>
        <taxon>Anthozoa</taxon>
        <taxon>Hexacorallia</taxon>
        <taxon>Scleractinia</taxon>
        <taxon>Caryophylliina</taxon>
        <taxon>Caryophylliidae</taxon>
        <taxon>Desmophyllum</taxon>
    </lineage>
</organism>
<dbReference type="Proteomes" id="UP001163046">
    <property type="component" value="Unassembled WGS sequence"/>
</dbReference>
<dbReference type="SUPFAM" id="SSF48452">
    <property type="entry name" value="TPR-like"/>
    <property type="match status" value="1"/>
</dbReference>
<dbReference type="Pfam" id="PF14559">
    <property type="entry name" value="TPR_19"/>
    <property type="match status" value="1"/>
</dbReference>
<dbReference type="PANTHER" id="PTHR15704:SF7">
    <property type="entry name" value="SUPERKILLER COMPLEX PROTEIN 3"/>
    <property type="match status" value="1"/>
</dbReference>
<keyword evidence="2" id="KW-0802">TPR repeat</keyword>
<evidence type="ECO:0000256" key="2">
    <source>
        <dbReference type="ARBA" id="ARBA00022803"/>
    </source>
</evidence>
<dbReference type="Gene3D" id="1.25.40.10">
    <property type="entry name" value="Tetratricopeptide repeat domain"/>
    <property type="match status" value="1"/>
</dbReference>
<reference evidence="3" key="1">
    <citation type="submission" date="2023-01" db="EMBL/GenBank/DDBJ databases">
        <title>Genome assembly of the deep-sea coral Lophelia pertusa.</title>
        <authorList>
            <person name="Herrera S."/>
            <person name="Cordes E."/>
        </authorList>
    </citation>
    <scope>NUCLEOTIDE SEQUENCE</scope>
    <source>
        <strain evidence="3">USNM1676648</strain>
        <tissue evidence="3">Polyp</tissue>
    </source>
</reference>
<evidence type="ECO:0000313" key="4">
    <source>
        <dbReference type="Proteomes" id="UP001163046"/>
    </source>
</evidence>
<proteinExistence type="predicted"/>
<gene>
    <name evidence="3" type="primary">TTC37_10</name>
    <name evidence="3" type="ORF">OS493_035502</name>
</gene>
<evidence type="ECO:0000313" key="3">
    <source>
        <dbReference type="EMBL" id="KAJ7369929.1"/>
    </source>
</evidence>
<evidence type="ECO:0000256" key="1">
    <source>
        <dbReference type="ARBA" id="ARBA00022737"/>
    </source>
</evidence>
<dbReference type="InterPro" id="IPR039226">
    <property type="entry name" value="Ski3/TTC37"/>
</dbReference>
<name>A0A9X0CQL9_9CNID</name>
<dbReference type="InterPro" id="IPR011990">
    <property type="entry name" value="TPR-like_helical_dom_sf"/>
</dbReference>
<protein>
    <submittedName>
        <fullName evidence="3">Tetratricopeptide repeat protein 37</fullName>
    </submittedName>
</protein>
<dbReference type="AlphaFoldDB" id="A0A9X0CQL9"/>
<dbReference type="GO" id="GO:0055087">
    <property type="term" value="C:Ski complex"/>
    <property type="evidence" value="ECO:0007669"/>
    <property type="project" value="InterPro"/>
</dbReference>
<sequence>MATKEMKSALKNARECIKNKDYKEALKHCKTVLKADKTNYTALVFFGKCASELDQPDQAHMAYKKAIESDDTQLLAWQGLAALCEKVDNPQLKTELPDVYIKLLHLYESEKIKWIEIATKLAEFHENQGEVIKAAERWEEIAMATENTTEQLDIWSRIIRILEKRSLEEYGVKKLQEAYEKVVHGSQSQEPSKQLEIHFENYLRFLVKHQVSEDDELYKDQRQKICDEAKSMTKLFPTSTFALEVLGKDFVQSLITAPTPEMGKCVSKTVPHAAWVWNRLGWTRECSASSERVCNGKGITTERSVFMTTKELRKVQRKAVERWEEIAMATENTTEQLDIWSRIIRILEKRSLEEYGVKKLQEAYEKVVHGSQAQEPSKQLEIHFENYLRFLVRHQVSEDDELYKDQRQKICDEAKSMTKLFPTSTFALEVLGKDFVQSLITAPGHYGPHQRGRLSHFKDHVFPWLPAIIYISGENSVEHNGSVVFLWEIAKCMQGVCKSTVLEAYWYIFSE</sequence>
<keyword evidence="4" id="KW-1185">Reference proteome</keyword>
<comment type="caution">
    <text evidence="3">The sequence shown here is derived from an EMBL/GenBank/DDBJ whole genome shotgun (WGS) entry which is preliminary data.</text>
</comment>
<dbReference type="GO" id="GO:0006401">
    <property type="term" value="P:RNA catabolic process"/>
    <property type="evidence" value="ECO:0007669"/>
    <property type="project" value="InterPro"/>
</dbReference>
<dbReference type="PANTHER" id="PTHR15704">
    <property type="entry name" value="SUPERKILLER 3 PROTEIN-RELATED"/>
    <property type="match status" value="1"/>
</dbReference>
<keyword evidence="1" id="KW-0677">Repeat</keyword>
<dbReference type="EMBL" id="MU826879">
    <property type="protein sequence ID" value="KAJ7369929.1"/>
    <property type="molecule type" value="Genomic_DNA"/>
</dbReference>
<dbReference type="OrthoDB" id="421075at2759"/>
<accession>A0A9X0CQL9</accession>